<proteinExistence type="inferred from homology"/>
<dbReference type="VEuPathDB" id="VectorBase:BGLB027963"/>
<keyword evidence="3 7" id="KW-0812">Transmembrane</keyword>
<evidence type="ECO:0000256" key="4">
    <source>
        <dbReference type="ARBA" id="ARBA00022989"/>
    </source>
</evidence>
<dbReference type="AlphaFoldDB" id="A0A2C9L7I0"/>
<dbReference type="GO" id="GO:0016020">
    <property type="term" value="C:membrane"/>
    <property type="evidence" value="ECO:0007669"/>
    <property type="project" value="UniProtKB-SubCell"/>
</dbReference>
<dbReference type="InterPro" id="IPR002159">
    <property type="entry name" value="CD36_fam"/>
</dbReference>
<dbReference type="GO" id="GO:0005737">
    <property type="term" value="C:cytoplasm"/>
    <property type="evidence" value="ECO:0007669"/>
    <property type="project" value="TreeGrafter"/>
</dbReference>
<evidence type="ECO:0000256" key="2">
    <source>
        <dbReference type="ARBA" id="ARBA00010532"/>
    </source>
</evidence>
<dbReference type="KEGG" id="bgt:106065220"/>
<keyword evidence="5 7" id="KW-0472">Membrane</keyword>
<accession>A0A2C9L7I0</accession>
<organism evidence="8 9">
    <name type="scientific">Biomphalaria glabrata</name>
    <name type="common">Bloodfluke planorb</name>
    <name type="synonym">Freshwater snail</name>
    <dbReference type="NCBI Taxonomy" id="6526"/>
    <lineage>
        <taxon>Eukaryota</taxon>
        <taxon>Metazoa</taxon>
        <taxon>Spiralia</taxon>
        <taxon>Lophotrochozoa</taxon>
        <taxon>Mollusca</taxon>
        <taxon>Gastropoda</taxon>
        <taxon>Heterobranchia</taxon>
        <taxon>Euthyneura</taxon>
        <taxon>Panpulmonata</taxon>
        <taxon>Hygrophila</taxon>
        <taxon>Lymnaeoidea</taxon>
        <taxon>Planorbidae</taxon>
        <taxon>Biomphalaria</taxon>
    </lineage>
</organism>
<keyword evidence="4 7" id="KW-1133">Transmembrane helix</keyword>
<evidence type="ECO:0000256" key="1">
    <source>
        <dbReference type="ARBA" id="ARBA00004370"/>
    </source>
</evidence>
<evidence type="ECO:0000256" key="3">
    <source>
        <dbReference type="ARBA" id="ARBA00022692"/>
    </source>
</evidence>
<dbReference type="Pfam" id="PF01130">
    <property type="entry name" value="CD36"/>
    <property type="match status" value="1"/>
</dbReference>
<dbReference type="EnsemblMetazoa" id="BGLB027963-RA">
    <property type="protein sequence ID" value="BGLB027963-PA"/>
    <property type="gene ID" value="BGLB027963"/>
</dbReference>
<feature type="transmembrane region" description="Helical" evidence="7">
    <location>
        <begin position="91"/>
        <end position="112"/>
    </location>
</feature>
<dbReference type="GO" id="GO:0005044">
    <property type="term" value="F:scavenger receptor activity"/>
    <property type="evidence" value="ECO:0007669"/>
    <property type="project" value="TreeGrafter"/>
</dbReference>
<keyword evidence="6" id="KW-0325">Glycoprotein</keyword>
<dbReference type="Proteomes" id="UP000076420">
    <property type="component" value="Unassembled WGS sequence"/>
</dbReference>
<dbReference type="VEuPathDB" id="VectorBase:BGLAX_052446"/>
<comment type="similarity">
    <text evidence="2">Belongs to the CD36 family.</text>
</comment>
<dbReference type="PANTHER" id="PTHR11923:SF51">
    <property type="entry name" value="LYSOSOME MEMBRANE PROTEIN 2"/>
    <property type="match status" value="1"/>
</dbReference>
<comment type="subcellular location">
    <subcellularLocation>
        <location evidence="1">Membrane</location>
    </subcellularLocation>
</comment>
<evidence type="ECO:0000256" key="5">
    <source>
        <dbReference type="ARBA" id="ARBA00023136"/>
    </source>
</evidence>
<dbReference type="PANTHER" id="PTHR11923">
    <property type="entry name" value="SCAVENGER RECEPTOR CLASS B TYPE-1 SR-B1"/>
    <property type="match status" value="1"/>
</dbReference>
<reference evidence="8" key="1">
    <citation type="submission" date="2020-05" db="UniProtKB">
        <authorList>
            <consortium name="EnsemblMetazoa"/>
        </authorList>
    </citation>
    <scope>IDENTIFICATION</scope>
    <source>
        <strain evidence="8">BB02</strain>
    </source>
</reference>
<evidence type="ECO:0000256" key="7">
    <source>
        <dbReference type="SAM" id="Phobius"/>
    </source>
</evidence>
<evidence type="ECO:0000313" key="9">
    <source>
        <dbReference type="Proteomes" id="UP000076420"/>
    </source>
</evidence>
<protein>
    <submittedName>
        <fullName evidence="8">Uncharacterized protein</fullName>
    </submittedName>
</protein>
<dbReference type="OrthoDB" id="18585at2759"/>
<sequence>MSRTSFIGLQPNEDEHQTLIDIEPWTGLVLQAAKRLQINIFIEQVPYIKQTDGIRKLYFPVFWLNESSVTDDEHANLLKSELFTPMMIADIVKYSLLALGGFFVLLAVALLIHNKCV</sequence>
<name>A0A2C9L7I0_BIOGL</name>
<evidence type="ECO:0000313" key="8">
    <source>
        <dbReference type="EnsemblMetazoa" id="BGLB027963-PA"/>
    </source>
</evidence>
<evidence type="ECO:0000256" key="6">
    <source>
        <dbReference type="ARBA" id="ARBA00023180"/>
    </source>
</evidence>
<gene>
    <name evidence="8" type="primary">106065220</name>
</gene>